<gene>
    <name evidence="12" type="ORF">PV04_06629</name>
</gene>
<evidence type="ECO:0000256" key="2">
    <source>
        <dbReference type="ARBA" id="ARBA00006075"/>
    </source>
</evidence>
<keyword evidence="4 9" id="KW-0227">DNA damage</keyword>
<keyword evidence="5" id="KW-0236">DNA replication inhibitor</keyword>
<evidence type="ECO:0000256" key="7">
    <source>
        <dbReference type="ARBA" id="ARBA00023306"/>
    </source>
</evidence>
<keyword evidence="6 9" id="KW-0539">Nucleus</keyword>
<accession>A0A0D2FH17</accession>
<feature type="compositionally biased region" description="Polar residues" evidence="10">
    <location>
        <begin position="417"/>
        <end position="427"/>
    </location>
</feature>
<dbReference type="Proteomes" id="UP000054266">
    <property type="component" value="Unassembled WGS sequence"/>
</dbReference>
<name>A0A0D2FH17_9EURO</name>
<dbReference type="GO" id="GO:0000076">
    <property type="term" value="P:DNA replication checkpoint signaling"/>
    <property type="evidence" value="ECO:0007669"/>
    <property type="project" value="UniProtKB-UniRule"/>
</dbReference>
<feature type="compositionally biased region" description="Acidic residues" evidence="10">
    <location>
        <begin position="228"/>
        <end position="239"/>
    </location>
</feature>
<evidence type="ECO:0000313" key="13">
    <source>
        <dbReference type="Proteomes" id="UP000054266"/>
    </source>
</evidence>
<protein>
    <recommendedName>
        <fullName evidence="9">Chromosome segregation in meiosis protein</fullName>
    </recommendedName>
</protein>
<keyword evidence="13" id="KW-1185">Reference proteome</keyword>
<evidence type="ECO:0000256" key="6">
    <source>
        <dbReference type="ARBA" id="ARBA00023242"/>
    </source>
</evidence>
<dbReference type="EMBL" id="KN846959">
    <property type="protein sequence ID" value="KIW67368.1"/>
    <property type="molecule type" value="Genomic_DNA"/>
</dbReference>
<dbReference type="GO" id="GO:0003677">
    <property type="term" value="F:DNA binding"/>
    <property type="evidence" value="ECO:0007669"/>
    <property type="project" value="TreeGrafter"/>
</dbReference>
<dbReference type="InterPro" id="IPR040038">
    <property type="entry name" value="TIPIN/Csm3/Swi3"/>
</dbReference>
<dbReference type="HOGENOM" id="CLU_036204_2_0_1"/>
<proteinExistence type="inferred from homology"/>
<evidence type="ECO:0000256" key="9">
    <source>
        <dbReference type="RuleBase" id="RU366049"/>
    </source>
</evidence>
<sequence>MAADPLTSATVDDLLNFDSTDDENPFNDKPSRPTNRGDETSKRKAPDLDDTLGLDSEVKIKKQRKPIAKLDEARLLSAPGIPKLRADARMPNFLTKKLKIKGKGHEFSDVARLLNYYQLWLDDLYPRAKFADGLQLVEKAGHSRRMQVMRREWIDEGKPWYLREKEAKKKAEKEVRDRDREEELEEKLAGKEAFMSGANNEPLTNAMGEEDDSLFIPESRAMGGPEKEDVDLPDDEELEALLAQQETRPTSRPSTAPRKIVEDDSEGEDDLDALLAEQETRQKAPAAPAPLPKPRNLPFGEDDDEDMDDLDALLAEQESRSKSTSVQKEADNRPSTAQSKVSPTPDEDEFPIDESDDLDALLAEQEARAPLAEQITMPSSTAAEHSAPAPKAMDEELAEAQPEAEAEADGADMFPSSPVQGTASSRMLPSGGRELDGPEEEAVNLREIHEDDVQAAKPGKEEDSQGLDADDMFSSSPVQNELIE</sequence>
<feature type="region of interest" description="Disordered" evidence="10">
    <location>
        <begin position="1"/>
        <end position="50"/>
    </location>
</feature>
<comment type="function">
    <text evidence="8">Forms a fork protection complex (FPC) with TOF1 and which is required for chromosome segregation during meiosis and DNA damage repair. FPC coordinates leading and lagging strand synthesis and moves with the replication fork. FPC stabilizes replication forks in a configuration that is recognized by replication checkpoint sensors.</text>
</comment>
<feature type="compositionally biased region" description="Acidic residues" evidence="10">
    <location>
        <begin position="345"/>
        <end position="359"/>
    </location>
</feature>
<comment type="subcellular location">
    <subcellularLocation>
        <location evidence="1 9">Nucleus</location>
    </subcellularLocation>
</comment>
<comment type="similarity">
    <text evidence="2 9">Belongs to the CSM3 family.</text>
</comment>
<feature type="compositionally biased region" description="Acidic residues" evidence="10">
    <location>
        <begin position="263"/>
        <end position="272"/>
    </location>
</feature>
<evidence type="ECO:0000313" key="12">
    <source>
        <dbReference type="EMBL" id="KIW67368.1"/>
    </source>
</evidence>
<organism evidence="12 13">
    <name type="scientific">Phialophora macrospora</name>
    <dbReference type="NCBI Taxonomy" id="1851006"/>
    <lineage>
        <taxon>Eukaryota</taxon>
        <taxon>Fungi</taxon>
        <taxon>Dikarya</taxon>
        <taxon>Ascomycota</taxon>
        <taxon>Pezizomycotina</taxon>
        <taxon>Eurotiomycetes</taxon>
        <taxon>Chaetothyriomycetidae</taxon>
        <taxon>Chaetothyriales</taxon>
        <taxon>Herpotrichiellaceae</taxon>
        <taxon>Phialophora</taxon>
    </lineage>
</organism>
<evidence type="ECO:0000256" key="1">
    <source>
        <dbReference type="ARBA" id="ARBA00004123"/>
    </source>
</evidence>
<dbReference type="InterPro" id="IPR012923">
    <property type="entry name" value="Csm3"/>
</dbReference>
<dbReference type="GO" id="GO:0031298">
    <property type="term" value="C:replication fork protection complex"/>
    <property type="evidence" value="ECO:0007669"/>
    <property type="project" value="TreeGrafter"/>
</dbReference>
<feature type="compositionally biased region" description="Basic and acidic residues" evidence="10">
    <location>
        <begin position="166"/>
        <end position="190"/>
    </location>
</feature>
<feature type="compositionally biased region" description="Polar residues" evidence="10">
    <location>
        <begin position="322"/>
        <end position="342"/>
    </location>
</feature>
<keyword evidence="7 9" id="KW-0131">Cell cycle</keyword>
<reference evidence="12 13" key="1">
    <citation type="submission" date="2015-01" db="EMBL/GenBank/DDBJ databases">
        <title>The Genome Sequence of Capronia semiimmersa CBS27337.</title>
        <authorList>
            <consortium name="The Broad Institute Genomics Platform"/>
            <person name="Cuomo C."/>
            <person name="de Hoog S."/>
            <person name="Gorbushina A."/>
            <person name="Stielow B."/>
            <person name="Teixiera M."/>
            <person name="Abouelleil A."/>
            <person name="Chapman S.B."/>
            <person name="Priest M."/>
            <person name="Young S.K."/>
            <person name="Wortman J."/>
            <person name="Nusbaum C."/>
            <person name="Birren B."/>
        </authorList>
    </citation>
    <scope>NUCLEOTIDE SEQUENCE [LARGE SCALE GENOMIC DNA]</scope>
    <source>
        <strain evidence="12 13">CBS 27337</strain>
    </source>
</reference>
<evidence type="ECO:0000256" key="8">
    <source>
        <dbReference type="ARBA" id="ARBA00025496"/>
    </source>
</evidence>
<evidence type="ECO:0000256" key="3">
    <source>
        <dbReference type="ARBA" id="ARBA00011217"/>
    </source>
</evidence>
<feature type="compositionally biased region" description="Polar residues" evidence="10">
    <location>
        <begin position="473"/>
        <end position="484"/>
    </location>
</feature>
<evidence type="ECO:0000256" key="10">
    <source>
        <dbReference type="SAM" id="MobiDB-lite"/>
    </source>
</evidence>
<dbReference type="STRING" id="5601.A0A0D2FH17"/>
<dbReference type="AlphaFoldDB" id="A0A0D2FH17"/>
<dbReference type="PANTHER" id="PTHR13220">
    <property type="entry name" value="TIMELESS INTERACTING-RELATED"/>
    <property type="match status" value="1"/>
</dbReference>
<feature type="compositionally biased region" description="Basic and acidic residues" evidence="10">
    <location>
        <begin position="443"/>
        <end position="463"/>
    </location>
</feature>
<dbReference type="GO" id="GO:0031297">
    <property type="term" value="P:replication fork processing"/>
    <property type="evidence" value="ECO:0007669"/>
    <property type="project" value="UniProtKB-UniRule"/>
</dbReference>
<dbReference type="GO" id="GO:0043111">
    <property type="term" value="P:replication fork arrest"/>
    <property type="evidence" value="ECO:0007669"/>
    <property type="project" value="TreeGrafter"/>
</dbReference>
<comment type="function">
    <text evidence="9">Plays an important role in the control of DNA replication and the maintenance of replication fork stability.</text>
</comment>
<evidence type="ECO:0000256" key="5">
    <source>
        <dbReference type="ARBA" id="ARBA00022880"/>
    </source>
</evidence>
<feature type="compositionally biased region" description="Basic and acidic residues" evidence="10">
    <location>
        <begin position="29"/>
        <end position="47"/>
    </location>
</feature>
<dbReference type="GO" id="GO:0006974">
    <property type="term" value="P:DNA damage response"/>
    <property type="evidence" value="ECO:0007669"/>
    <property type="project" value="UniProtKB-KW"/>
</dbReference>
<evidence type="ECO:0000256" key="4">
    <source>
        <dbReference type="ARBA" id="ARBA00022763"/>
    </source>
</evidence>
<feature type="region of interest" description="Disordered" evidence="10">
    <location>
        <begin position="166"/>
        <end position="484"/>
    </location>
</feature>
<feature type="compositionally biased region" description="Acidic residues" evidence="10">
    <location>
        <begin position="300"/>
        <end position="311"/>
    </location>
</feature>
<feature type="domain" description="Chromosome segregation in meiosis protein 3" evidence="11">
    <location>
        <begin position="69"/>
        <end position="157"/>
    </location>
</feature>
<dbReference type="Pfam" id="PF07962">
    <property type="entry name" value="Swi3"/>
    <property type="match status" value="1"/>
</dbReference>
<dbReference type="PANTHER" id="PTHR13220:SF11">
    <property type="entry name" value="TIMELESS-INTERACTING PROTEIN"/>
    <property type="match status" value="1"/>
</dbReference>
<evidence type="ECO:0000259" key="11">
    <source>
        <dbReference type="Pfam" id="PF07962"/>
    </source>
</evidence>
<comment type="subunit">
    <text evidence="3">Component of the fork protection complex (FPC) consisting of TOF1 and CSM3.</text>
</comment>
<feature type="compositionally biased region" description="Acidic residues" evidence="10">
    <location>
        <begin position="395"/>
        <end position="410"/>
    </location>
</feature>